<dbReference type="Pfam" id="PF17963">
    <property type="entry name" value="Big_9"/>
    <property type="match status" value="2"/>
</dbReference>
<dbReference type="Proteomes" id="UP001157461">
    <property type="component" value="Unassembled WGS sequence"/>
</dbReference>
<dbReference type="Gene3D" id="2.60.40.3440">
    <property type="match status" value="2"/>
</dbReference>
<keyword evidence="3" id="KW-1185">Reference proteome</keyword>
<name>A0ABT6IIL7_9PSED</name>
<proteinExistence type="predicted"/>
<evidence type="ECO:0000313" key="2">
    <source>
        <dbReference type="EMBL" id="MDH4764316.1"/>
    </source>
</evidence>
<accession>A0ABT6IIL7</accession>
<sequence>MSRLLVPLPYAEVAMPSRPTAPVPITIVAAALILLLSLFSALSRADETGTTFSQNSFICDSNSNGYWGGSLDTGWKNHIISVYRQYSTNLGRCPDQGGWIYWQDDIRQHGDTYASFSSRWQEAADADVRSKGGPAAYQSMFDRDCLDSARRQYGSYVVEANYVRYTGNMCQITRVIPNSPPSALNSTATVNEDTIGRFNLQATDTDGSISSYTILQQPSVGTITQSFSAITYWPPADWSGTTTLTFQVTDNRGATSSPGTVTIVVMPVNDPPVVQPVALTTDEDTPVETTLSGTDIDSAPPSYFELVSPPLKTVGVATIQGANLRFEPAKDWNGTASFTYRARDPEGAYSAAARLTVLVRPINDAPTATTPLQIKTVESRPVTVRARVTTP</sequence>
<dbReference type="EMBL" id="JAPDIQ010000006">
    <property type="protein sequence ID" value="MDH4764316.1"/>
    <property type="molecule type" value="Genomic_DNA"/>
</dbReference>
<evidence type="ECO:0000259" key="1">
    <source>
        <dbReference type="PROSITE" id="PS50268"/>
    </source>
</evidence>
<feature type="domain" description="Cadherin" evidence="1">
    <location>
        <begin position="182"/>
        <end position="274"/>
    </location>
</feature>
<dbReference type="NCBIfam" id="NF012211">
    <property type="entry name" value="tand_rpt_95"/>
    <property type="match status" value="2"/>
</dbReference>
<evidence type="ECO:0000313" key="3">
    <source>
        <dbReference type="Proteomes" id="UP001157461"/>
    </source>
</evidence>
<protein>
    <submittedName>
        <fullName evidence="2">Cadherin-like domain-containing protein</fullName>
    </submittedName>
</protein>
<reference evidence="2 3" key="1">
    <citation type="submission" date="2022-10" db="EMBL/GenBank/DDBJ databases">
        <title>A novel Pseudomonas species, isolated from Passiflora incarnata leaves.</title>
        <authorList>
            <person name="Cueva-Yesquen L.G."/>
            <person name="Fantinatti-Garboggini F."/>
        </authorList>
    </citation>
    <scope>NUCLEOTIDE SEQUENCE [LARGE SCALE GENOMIC DNA]</scope>
    <source>
        <strain evidence="2 3">CBMAI 2609</strain>
    </source>
</reference>
<dbReference type="RefSeq" id="WP_280309519.1">
    <property type="nucleotide sequence ID" value="NZ_JAPDIQ010000006.1"/>
</dbReference>
<dbReference type="PROSITE" id="PS50268">
    <property type="entry name" value="CADHERIN_2"/>
    <property type="match status" value="1"/>
</dbReference>
<comment type="caution">
    <text evidence="2">The sequence shown here is derived from an EMBL/GenBank/DDBJ whole genome shotgun (WGS) entry which is preliminary data.</text>
</comment>
<gene>
    <name evidence="2" type="ORF">OMP44_15605</name>
</gene>
<organism evidence="2 3">
    <name type="scientific">Pseudomonas flavocrustae</name>
    <dbReference type="NCBI Taxonomy" id="2991719"/>
    <lineage>
        <taxon>Bacteria</taxon>
        <taxon>Pseudomonadati</taxon>
        <taxon>Pseudomonadota</taxon>
        <taxon>Gammaproteobacteria</taxon>
        <taxon>Pseudomonadales</taxon>
        <taxon>Pseudomonadaceae</taxon>
        <taxon>Pseudomonas</taxon>
    </lineage>
</organism>
<dbReference type="InterPro" id="IPR002126">
    <property type="entry name" value="Cadherin-like_dom"/>
</dbReference>